<evidence type="ECO:0008006" key="9">
    <source>
        <dbReference type="Google" id="ProtNLM"/>
    </source>
</evidence>
<evidence type="ECO:0000256" key="1">
    <source>
        <dbReference type="ARBA" id="ARBA00004635"/>
    </source>
</evidence>
<dbReference type="SUPFAM" id="SSF53850">
    <property type="entry name" value="Periplasmic binding protein-like II"/>
    <property type="match status" value="1"/>
</dbReference>
<keyword evidence="4" id="KW-0472">Membrane</keyword>
<evidence type="ECO:0000313" key="8">
    <source>
        <dbReference type="Proteomes" id="UP000823934"/>
    </source>
</evidence>
<dbReference type="PROSITE" id="PS51257">
    <property type="entry name" value="PROKAR_LIPOPROTEIN"/>
    <property type="match status" value="1"/>
</dbReference>
<dbReference type="PANTHER" id="PTHR30429">
    <property type="entry name" value="D-METHIONINE-BINDING LIPOPROTEIN METQ"/>
    <property type="match status" value="1"/>
</dbReference>
<evidence type="ECO:0000256" key="6">
    <source>
        <dbReference type="ARBA" id="ARBA00023288"/>
    </source>
</evidence>
<accession>A0A9D1Q4Q9</accession>
<proteinExistence type="inferred from homology"/>
<comment type="caution">
    <text evidence="7">The sequence shown here is derived from an EMBL/GenBank/DDBJ whole genome shotgun (WGS) entry which is preliminary data.</text>
</comment>
<dbReference type="Proteomes" id="UP000823934">
    <property type="component" value="Unassembled WGS sequence"/>
</dbReference>
<dbReference type="EMBL" id="DXHP01000119">
    <property type="protein sequence ID" value="HIW06730.1"/>
    <property type="molecule type" value="Genomic_DNA"/>
</dbReference>
<keyword evidence="5" id="KW-0564">Palmitate</keyword>
<sequence>MKNLLFKRLPQRLKHPFTLLKLAIIISSTVIFMACSDPSQTAQQDSKKSLHISTSAGDFSDFVRNYLAPELEKAGYNVIQTEASDTKLQNISVAEGSVDLNIVQHKPYLDEFNETHRTDLIPLIQVPTAPYGLYAGKLKSLDEVKEGATIGIPSNVTNYARGLWILEQIGWIKLREDIPNRFRALASDIVENPYHLQIIEIAGPQMVRARTDLDYAIINGNYVVDAEDIALSDALHIESSKHFVNWIVVNEPNKNAPWAKTIREIMNDEGFKSFIDEHFPNYDLPIAWSLK</sequence>
<dbReference type="GO" id="GO:0016020">
    <property type="term" value="C:membrane"/>
    <property type="evidence" value="ECO:0007669"/>
    <property type="project" value="UniProtKB-SubCell"/>
</dbReference>
<dbReference type="AlphaFoldDB" id="A0A9D1Q4Q9"/>
<organism evidence="7 8">
    <name type="scientific">Candidatus Ignatzschineria merdigallinarum</name>
    <dbReference type="NCBI Taxonomy" id="2838621"/>
    <lineage>
        <taxon>Bacteria</taxon>
        <taxon>Pseudomonadati</taxon>
        <taxon>Pseudomonadota</taxon>
        <taxon>Gammaproteobacteria</taxon>
        <taxon>Cardiobacteriales</taxon>
        <taxon>Ignatzschineriaceae</taxon>
        <taxon>Ignatzschineria</taxon>
    </lineage>
</organism>
<reference evidence="7" key="1">
    <citation type="journal article" date="2021" name="PeerJ">
        <title>Extensive microbial diversity within the chicken gut microbiome revealed by metagenomics and culture.</title>
        <authorList>
            <person name="Gilroy R."/>
            <person name="Ravi A."/>
            <person name="Getino M."/>
            <person name="Pursley I."/>
            <person name="Horton D.L."/>
            <person name="Alikhan N.F."/>
            <person name="Baker D."/>
            <person name="Gharbi K."/>
            <person name="Hall N."/>
            <person name="Watson M."/>
            <person name="Adriaenssens E.M."/>
            <person name="Foster-Nyarko E."/>
            <person name="Jarju S."/>
            <person name="Secka A."/>
            <person name="Antonio M."/>
            <person name="Oren A."/>
            <person name="Chaudhuri R.R."/>
            <person name="La Ragione R."/>
            <person name="Hildebrand F."/>
            <person name="Pallen M.J."/>
        </authorList>
    </citation>
    <scope>NUCLEOTIDE SEQUENCE</scope>
    <source>
        <strain evidence="7">CHK160-9182</strain>
    </source>
</reference>
<dbReference type="InterPro" id="IPR004872">
    <property type="entry name" value="Lipoprotein_NlpA"/>
</dbReference>
<evidence type="ECO:0000313" key="7">
    <source>
        <dbReference type="EMBL" id="HIW06730.1"/>
    </source>
</evidence>
<dbReference type="Pfam" id="PF03180">
    <property type="entry name" value="Lipoprotein_9"/>
    <property type="match status" value="1"/>
</dbReference>
<comment type="similarity">
    <text evidence="2">Belongs to the NlpA lipoprotein family.</text>
</comment>
<dbReference type="PANTHER" id="PTHR30429:SF0">
    <property type="entry name" value="METHIONINE-BINDING LIPOPROTEIN METQ"/>
    <property type="match status" value="1"/>
</dbReference>
<protein>
    <recommendedName>
        <fullName evidence="9">Methionine ABC transporter substrate-binding protein</fullName>
    </recommendedName>
</protein>
<name>A0A9D1Q4Q9_9GAMM</name>
<evidence type="ECO:0000256" key="5">
    <source>
        <dbReference type="ARBA" id="ARBA00023139"/>
    </source>
</evidence>
<gene>
    <name evidence="7" type="ORF">H9889_05330</name>
</gene>
<evidence type="ECO:0000256" key="2">
    <source>
        <dbReference type="ARBA" id="ARBA00008973"/>
    </source>
</evidence>
<comment type="subcellular location">
    <subcellularLocation>
        <location evidence="1">Membrane</location>
        <topology evidence="1">Lipid-anchor</topology>
    </subcellularLocation>
</comment>
<keyword evidence="6" id="KW-0449">Lipoprotein</keyword>
<evidence type="ECO:0000256" key="4">
    <source>
        <dbReference type="ARBA" id="ARBA00023136"/>
    </source>
</evidence>
<evidence type="ECO:0000256" key="3">
    <source>
        <dbReference type="ARBA" id="ARBA00022729"/>
    </source>
</evidence>
<keyword evidence="3" id="KW-0732">Signal</keyword>
<reference evidence="7" key="2">
    <citation type="submission" date="2021-04" db="EMBL/GenBank/DDBJ databases">
        <authorList>
            <person name="Gilroy R."/>
        </authorList>
    </citation>
    <scope>NUCLEOTIDE SEQUENCE</scope>
    <source>
        <strain evidence="7">CHK160-9182</strain>
    </source>
</reference>
<dbReference type="Gene3D" id="3.40.190.10">
    <property type="entry name" value="Periplasmic binding protein-like II"/>
    <property type="match status" value="2"/>
</dbReference>